<organism evidence="1 2">
    <name type="scientific">Terasakiella brassicae</name>
    <dbReference type="NCBI Taxonomy" id="1634917"/>
    <lineage>
        <taxon>Bacteria</taxon>
        <taxon>Pseudomonadati</taxon>
        <taxon>Pseudomonadota</taxon>
        <taxon>Alphaproteobacteria</taxon>
        <taxon>Rhodospirillales</taxon>
        <taxon>Terasakiellaceae</taxon>
        <taxon>Terasakiella</taxon>
    </lineage>
</organism>
<proteinExistence type="predicted"/>
<dbReference type="EMBL" id="BMHV01000004">
    <property type="protein sequence ID" value="GGF56143.1"/>
    <property type="molecule type" value="Genomic_DNA"/>
</dbReference>
<name>A0A917BTE5_9PROT</name>
<reference evidence="1" key="1">
    <citation type="journal article" date="2014" name="Int. J. Syst. Evol. Microbiol.">
        <title>Complete genome sequence of Corynebacterium casei LMG S-19264T (=DSM 44701T), isolated from a smear-ripened cheese.</title>
        <authorList>
            <consortium name="US DOE Joint Genome Institute (JGI-PGF)"/>
            <person name="Walter F."/>
            <person name="Albersmeier A."/>
            <person name="Kalinowski J."/>
            <person name="Ruckert C."/>
        </authorList>
    </citation>
    <scope>NUCLEOTIDE SEQUENCE</scope>
    <source>
        <strain evidence="1">CGMCC 1.15254</strain>
    </source>
</reference>
<dbReference type="RefSeq" id="WP_188661667.1">
    <property type="nucleotide sequence ID" value="NZ_BMHV01000004.1"/>
</dbReference>
<gene>
    <name evidence="1" type="ORF">GCM10011332_07040</name>
</gene>
<dbReference type="AlphaFoldDB" id="A0A917BTE5"/>
<sequence length="105" mass="11968">MTTRTHTETVTFHHPFKLDETINTQPAGSYQIDTDEELIEGLSFVAYKRTQTIIHLHSKSKNSSLTRALTIKASLLKQALERDRAADGNILKDLEIDYYFLGEKS</sequence>
<comment type="caution">
    <text evidence="1">The sequence shown here is derived from an EMBL/GenBank/DDBJ whole genome shotgun (WGS) entry which is preliminary data.</text>
</comment>
<protein>
    <submittedName>
        <fullName evidence="1">Uncharacterized protein</fullName>
    </submittedName>
</protein>
<evidence type="ECO:0000313" key="2">
    <source>
        <dbReference type="Proteomes" id="UP000632498"/>
    </source>
</evidence>
<accession>A0A917BTE5</accession>
<evidence type="ECO:0000313" key="1">
    <source>
        <dbReference type="EMBL" id="GGF56143.1"/>
    </source>
</evidence>
<dbReference type="Proteomes" id="UP000632498">
    <property type="component" value="Unassembled WGS sequence"/>
</dbReference>
<keyword evidence="2" id="KW-1185">Reference proteome</keyword>
<reference evidence="1" key="2">
    <citation type="submission" date="2020-09" db="EMBL/GenBank/DDBJ databases">
        <authorList>
            <person name="Sun Q."/>
            <person name="Zhou Y."/>
        </authorList>
    </citation>
    <scope>NUCLEOTIDE SEQUENCE</scope>
    <source>
        <strain evidence="1">CGMCC 1.15254</strain>
    </source>
</reference>